<organism evidence="4 5">
    <name type="scientific">Paraburkholderia nemoris</name>
    <dbReference type="NCBI Taxonomy" id="2793076"/>
    <lineage>
        <taxon>Bacteria</taxon>
        <taxon>Pseudomonadati</taxon>
        <taxon>Pseudomonadota</taxon>
        <taxon>Betaproteobacteria</taxon>
        <taxon>Burkholderiales</taxon>
        <taxon>Burkholderiaceae</taxon>
        <taxon>Paraburkholderia</taxon>
    </lineage>
</organism>
<sequence length="333" mass="37910">MSTDSIVRQREIALEVERIKSQVDDTREIYRQVCGLLFFRFGITPTANGLYQPVRKGTMGTPGAVLKEFWQDIQAKARIRIDRADLRPELVELAADMVGTLWERALADADAGLDLERSQLRTVRARAEADVMQAREEVLRKQAEVVRVETQLGDSQAEIRMVESRLAAALEGKRNHEQEVAALREETRLRDEALDRARTDFATELAASREQAQQAAARYEEASRRSMLEIDRARTASAALQCTLDELRQRSAETEAGLREEVDRALRDVSHERHRVGVLEGELALRVFNESRMKPLRRRMNKNQSLPSILPSSRKSLKRRALRRGIAPRVDSC</sequence>
<feature type="region of interest" description="Disordered" evidence="2">
    <location>
        <begin position="299"/>
        <end position="333"/>
    </location>
</feature>
<accession>A0ABM8T7B7</accession>
<feature type="coiled-coil region" evidence="1">
    <location>
        <begin position="117"/>
        <end position="264"/>
    </location>
</feature>
<reference evidence="4 5" key="1">
    <citation type="submission" date="2021-02" db="EMBL/GenBank/DDBJ databases">
        <authorList>
            <person name="Vanwijnsberghe S."/>
        </authorList>
    </citation>
    <scope>NUCLEOTIDE SEQUENCE [LARGE SCALE GENOMIC DNA]</scope>
    <source>
        <strain evidence="4 5">R-69776</strain>
    </source>
</reference>
<comment type="caution">
    <text evidence="4">The sequence shown here is derived from an EMBL/GenBank/DDBJ whole genome shotgun (WGS) entry which is preliminary data.</text>
</comment>
<keyword evidence="5" id="KW-1185">Reference proteome</keyword>
<evidence type="ECO:0000256" key="2">
    <source>
        <dbReference type="SAM" id="MobiDB-lite"/>
    </source>
</evidence>
<keyword evidence="1" id="KW-0175">Coiled coil</keyword>
<feature type="domain" description="KfrA N-terminal DNA-binding" evidence="3">
    <location>
        <begin position="34"/>
        <end position="143"/>
    </location>
</feature>
<proteinExistence type="predicted"/>
<name>A0ABM8T7B7_9BURK</name>
<feature type="compositionally biased region" description="Low complexity" evidence="2">
    <location>
        <begin position="305"/>
        <end position="314"/>
    </location>
</feature>
<dbReference type="EMBL" id="CAJNBH010000075">
    <property type="protein sequence ID" value="CAE6864571.1"/>
    <property type="molecule type" value="Genomic_DNA"/>
</dbReference>
<dbReference type="Proteomes" id="UP000673821">
    <property type="component" value="Unassembled WGS sequence"/>
</dbReference>
<evidence type="ECO:0000313" key="4">
    <source>
        <dbReference type="EMBL" id="CAE6864571.1"/>
    </source>
</evidence>
<gene>
    <name evidence="4" type="ORF">R69776_08185</name>
</gene>
<dbReference type="RefSeq" id="WP_200661460.1">
    <property type="nucleotide sequence ID" value="NZ_CAJNBH010000075.1"/>
</dbReference>
<dbReference type="Pfam" id="PF11740">
    <property type="entry name" value="KfrA_N"/>
    <property type="match status" value="1"/>
</dbReference>
<dbReference type="InterPro" id="IPR021104">
    <property type="entry name" value="KfrA_DNA-bd_N"/>
</dbReference>
<evidence type="ECO:0000259" key="3">
    <source>
        <dbReference type="Pfam" id="PF11740"/>
    </source>
</evidence>
<evidence type="ECO:0000256" key="1">
    <source>
        <dbReference type="SAM" id="Coils"/>
    </source>
</evidence>
<evidence type="ECO:0000313" key="5">
    <source>
        <dbReference type="Proteomes" id="UP000673821"/>
    </source>
</evidence>
<protein>
    <recommendedName>
        <fullName evidence="3">KfrA N-terminal DNA-binding domain-containing protein</fullName>
    </recommendedName>
</protein>